<protein>
    <submittedName>
        <fullName evidence="2">Uncharacterized protein</fullName>
    </submittedName>
</protein>
<keyword evidence="3" id="KW-1185">Reference proteome</keyword>
<proteinExistence type="predicted"/>
<organism evidence="2 3">
    <name type="scientific">Gymnopilus junonius</name>
    <name type="common">Spectacular rustgill mushroom</name>
    <name type="synonym">Gymnopilus spectabilis subsp. junonius</name>
    <dbReference type="NCBI Taxonomy" id="109634"/>
    <lineage>
        <taxon>Eukaryota</taxon>
        <taxon>Fungi</taxon>
        <taxon>Dikarya</taxon>
        <taxon>Basidiomycota</taxon>
        <taxon>Agaricomycotina</taxon>
        <taxon>Agaricomycetes</taxon>
        <taxon>Agaricomycetidae</taxon>
        <taxon>Agaricales</taxon>
        <taxon>Agaricineae</taxon>
        <taxon>Hymenogastraceae</taxon>
        <taxon>Gymnopilus</taxon>
    </lineage>
</organism>
<keyword evidence="1" id="KW-0472">Membrane</keyword>
<keyword evidence="1" id="KW-1133">Transmembrane helix</keyword>
<evidence type="ECO:0000256" key="1">
    <source>
        <dbReference type="SAM" id="Phobius"/>
    </source>
</evidence>
<dbReference type="AlphaFoldDB" id="A0A9P5NGU4"/>
<dbReference type="InterPro" id="IPR002347">
    <property type="entry name" value="SDR_fam"/>
</dbReference>
<keyword evidence="1" id="KW-0812">Transmembrane</keyword>
<dbReference type="Pfam" id="PF00106">
    <property type="entry name" value="adh_short"/>
    <property type="match status" value="1"/>
</dbReference>
<reference evidence="2" key="1">
    <citation type="submission" date="2020-11" db="EMBL/GenBank/DDBJ databases">
        <authorList>
            <consortium name="DOE Joint Genome Institute"/>
            <person name="Ahrendt S."/>
            <person name="Riley R."/>
            <person name="Andreopoulos W."/>
            <person name="LaButti K."/>
            <person name="Pangilinan J."/>
            <person name="Ruiz-duenas F.J."/>
            <person name="Barrasa J.M."/>
            <person name="Sanchez-Garcia M."/>
            <person name="Camarero S."/>
            <person name="Miyauchi S."/>
            <person name="Serrano A."/>
            <person name="Linde D."/>
            <person name="Babiker R."/>
            <person name="Drula E."/>
            <person name="Ayuso-Fernandez I."/>
            <person name="Pacheco R."/>
            <person name="Padilla G."/>
            <person name="Ferreira P."/>
            <person name="Barriuso J."/>
            <person name="Kellner H."/>
            <person name="Castanera R."/>
            <person name="Alfaro M."/>
            <person name="Ramirez L."/>
            <person name="Pisabarro A.G."/>
            <person name="Kuo A."/>
            <person name="Tritt A."/>
            <person name="Lipzen A."/>
            <person name="He G."/>
            <person name="Yan M."/>
            <person name="Ng V."/>
            <person name="Cullen D."/>
            <person name="Martin F."/>
            <person name="Rosso M.-N."/>
            <person name="Henrissat B."/>
            <person name="Hibbett D."/>
            <person name="Martinez A.T."/>
            <person name="Grigoriev I.V."/>
        </authorList>
    </citation>
    <scope>NUCLEOTIDE SEQUENCE</scope>
    <source>
        <strain evidence="2">AH 44721</strain>
    </source>
</reference>
<dbReference type="SUPFAM" id="SSF51735">
    <property type="entry name" value="NAD(P)-binding Rossmann-fold domains"/>
    <property type="match status" value="1"/>
</dbReference>
<feature type="transmembrane region" description="Helical" evidence="1">
    <location>
        <begin position="22"/>
        <end position="44"/>
    </location>
</feature>
<evidence type="ECO:0000313" key="2">
    <source>
        <dbReference type="EMBL" id="KAF8882758.1"/>
    </source>
</evidence>
<gene>
    <name evidence="2" type="ORF">CPB84DRAFT_215264</name>
</gene>
<dbReference type="Proteomes" id="UP000724874">
    <property type="component" value="Unassembled WGS sequence"/>
</dbReference>
<comment type="caution">
    <text evidence="2">The sequence shown here is derived from an EMBL/GenBank/DDBJ whole genome shotgun (WGS) entry which is preliminary data.</text>
</comment>
<accession>A0A9P5NGU4</accession>
<dbReference type="InterPro" id="IPR036291">
    <property type="entry name" value="NAD(P)-bd_dom_sf"/>
</dbReference>
<sequence length="297" mass="33003">MQYDLTPGLEWILSFGYTAKDIFMALAAMVASAAFLYALIRVFFGSFLWTPTSVRHVHDESDSESESWTKRKVVLVLAADQEIGFRIMEQYVQEPDVTVVAASASIEKVDKWGAKLDLKRAVVAWAEVDAVRSSEEEVATKIKELDVLYGPVTHFYDLTGATGLCASASEKVKTADSSNVQGCTSAIQAAFDLMRPRHHGKIFILSSTSYLCLPIILLFDLSCNHAEVTVADQPRFFDPAEARQKQMEEKVEPQVMRGAAERLAKRVKELDEPTVSGGLRGWALIRSFIRGGYFSSF</sequence>
<dbReference type="Gene3D" id="3.40.50.720">
    <property type="entry name" value="NAD(P)-binding Rossmann-like Domain"/>
    <property type="match status" value="1"/>
</dbReference>
<evidence type="ECO:0000313" key="3">
    <source>
        <dbReference type="Proteomes" id="UP000724874"/>
    </source>
</evidence>
<name>A0A9P5NGU4_GYMJU</name>
<dbReference type="EMBL" id="JADNYJ010000120">
    <property type="protein sequence ID" value="KAF8882758.1"/>
    <property type="molecule type" value="Genomic_DNA"/>
</dbReference>